<evidence type="ECO:0000256" key="1">
    <source>
        <dbReference type="SAM" id="MobiDB-lite"/>
    </source>
</evidence>
<reference evidence="2 3" key="1">
    <citation type="submission" date="2016-03" db="EMBL/GenBank/DDBJ databases">
        <title>Whole genome sequencing of Grifola frondosa 9006-11.</title>
        <authorList>
            <person name="Min B."/>
            <person name="Park H."/>
            <person name="Kim J.-G."/>
            <person name="Cho H."/>
            <person name="Oh Y.-L."/>
            <person name="Kong W.-S."/>
            <person name="Choi I.-G."/>
        </authorList>
    </citation>
    <scope>NUCLEOTIDE SEQUENCE [LARGE SCALE GENOMIC DNA]</scope>
    <source>
        <strain evidence="2 3">9006-11</strain>
    </source>
</reference>
<evidence type="ECO:0000313" key="3">
    <source>
        <dbReference type="Proteomes" id="UP000092993"/>
    </source>
</evidence>
<evidence type="ECO:0000313" key="2">
    <source>
        <dbReference type="EMBL" id="OBZ74396.1"/>
    </source>
</evidence>
<comment type="caution">
    <text evidence="2">The sequence shown here is derived from an EMBL/GenBank/DDBJ whole genome shotgun (WGS) entry which is preliminary data.</text>
</comment>
<organism evidence="2 3">
    <name type="scientific">Grifola frondosa</name>
    <name type="common">Maitake</name>
    <name type="synonym">Polyporus frondosus</name>
    <dbReference type="NCBI Taxonomy" id="5627"/>
    <lineage>
        <taxon>Eukaryota</taxon>
        <taxon>Fungi</taxon>
        <taxon>Dikarya</taxon>
        <taxon>Basidiomycota</taxon>
        <taxon>Agaricomycotina</taxon>
        <taxon>Agaricomycetes</taxon>
        <taxon>Polyporales</taxon>
        <taxon>Grifolaceae</taxon>
        <taxon>Grifola</taxon>
    </lineage>
</organism>
<dbReference type="EMBL" id="LUGG01000005">
    <property type="protein sequence ID" value="OBZ74396.1"/>
    <property type="molecule type" value="Genomic_DNA"/>
</dbReference>
<feature type="region of interest" description="Disordered" evidence="1">
    <location>
        <begin position="95"/>
        <end position="120"/>
    </location>
</feature>
<dbReference type="Proteomes" id="UP000092993">
    <property type="component" value="Unassembled WGS sequence"/>
</dbReference>
<name>A0A1C7MDF1_GRIFR</name>
<accession>A0A1C7MDF1</accession>
<protein>
    <submittedName>
        <fullName evidence="2">Uncharacterized protein</fullName>
    </submittedName>
</protein>
<keyword evidence="3" id="KW-1185">Reference proteome</keyword>
<gene>
    <name evidence="2" type="ORF">A0H81_05230</name>
</gene>
<sequence>MPGARIRFSRRGHDSVNVRQLAVGVTVTVCQELWCLHASDATIQHLVSSRSSRSHRKKTSVVTQAISLLTTPPPAAIFYSPWLVLGPDRLSSIATHASSQRPHPHPHGQIKAMPHPRAPRLGVAGDSRPCVRKGGPNPIAVTQPTSRFIARCAHADRFCSRGLSADPSGHFTFLATKRCPTLSPDGTQIGTAGIARATIVPVVLKLRRDGPAHSEDVQRLRHQERRPHPIACGGTRICSSVLVYCALSWKWGLPPDA</sequence>
<proteinExistence type="predicted"/>
<dbReference type="AlphaFoldDB" id="A0A1C7MDF1"/>